<keyword evidence="1" id="KW-0812">Transmembrane</keyword>
<keyword evidence="1" id="KW-0472">Membrane</keyword>
<dbReference type="Proteomes" id="UP000644507">
    <property type="component" value="Unassembled WGS sequence"/>
</dbReference>
<reference evidence="3" key="1">
    <citation type="journal article" date="2014" name="Int. J. Syst. Evol. Microbiol.">
        <title>Complete genome sequence of Corynebacterium casei LMG S-19264T (=DSM 44701T), isolated from a smear-ripened cheese.</title>
        <authorList>
            <consortium name="US DOE Joint Genome Institute (JGI-PGF)"/>
            <person name="Walter F."/>
            <person name="Albersmeier A."/>
            <person name="Kalinowski J."/>
            <person name="Ruckert C."/>
        </authorList>
    </citation>
    <scope>NUCLEOTIDE SEQUENCE</scope>
    <source>
        <strain evidence="3">KCTC 12988</strain>
    </source>
</reference>
<proteinExistence type="predicted"/>
<dbReference type="EMBL" id="BMXI01000008">
    <property type="protein sequence ID" value="GHC54115.1"/>
    <property type="molecule type" value="Genomic_DNA"/>
</dbReference>
<keyword evidence="2" id="KW-0732">Signal</keyword>
<feature type="signal peptide" evidence="2">
    <location>
        <begin position="1"/>
        <end position="29"/>
    </location>
</feature>
<organism evidence="3 4">
    <name type="scientific">Roseibacillus persicicus</name>
    <dbReference type="NCBI Taxonomy" id="454148"/>
    <lineage>
        <taxon>Bacteria</taxon>
        <taxon>Pseudomonadati</taxon>
        <taxon>Verrucomicrobiota</taxon>
        <taxon>Verrucomicrobiia</taxon>
        <taxon>Verrucomicrobiales</taxon>
        <taxon>Verrucomicrobiaceae</taxon>
        <taxon>Roseibacillus</taxon>
    </lineage>
</organism>
<evidence type="ECO:0000313" key="3">
    <source>
        <dbReference type="EMBL" id="GHC54115.1"/>
    </source>
</evidence>
<feature type="chain" id="PRO_5037150625" description="TPM domain-containing protein" evidence="2">
    <location>
        <begin position="30"/>
        <end position="274"/>
    </location>
</feature>
<evidence type="ECO:0000313" key="4">
    <source>
        <dbReference type="Proteomes" id="UP000644507"/>
    </source>
</evidence>
<reference evidence="3" key="2">
    <citation type="submission" date="2020-09" db="EMBL/GenBank/DDBJ databases">
        <authorList>
            <person name="Sun Q."/>
            <person name="Kim S."/>
        </authorList>
    </citation>
    <scope>NUCLEOTIDE SEQUENCE</scope>
    <source>
        <strain evidence="3">KCTC 12988</strain>
    </source>
</reference>
<sequence length="274" mass="30860">MKLQQDVRTALLKLLFPLALLIFPLAAQQVGQEDLATGQQSELGDAPAHKLVDFGEIFKDEPDKFQRLSDRFQAIEDNYGFSVFFVAYSGIIGSGVSEKAELFRDHWLGREREGLVLVCDTDLKTMAFALTKVDGLPREPRAKDWKLPDYEAIETMQEFIQLESKSSSESEYLYELGEKLAENLETRLASPEEQRPSLPKTLLAIFALVAAFVSWLIWWIQRKSSRGDDTAAVTFPMIPIESRLGARYGGGLVGEISYRNESSTQDRADGRPEM</sequence>
<evidence type="ECO:0008006" key="5">
    <source>
        <dbReference type="Google" id="ProtNLM"/>
    </source>
</evidence>
<evidence type="ECO:0000256" key="1">
    <source>
        <dbReference type="SAM" id="Phobius"/>
    </source>
</evidence>
<comment type="caution">
    <text evidence="3">The sequence shown here is derived from an EMBL/GenBank/DDBJ whole genome shotgun (WGS) entry which is preliminary data.</text>
</comment>
<keyword evidence="4" id="KW-1185">Reference proteome</keyword>
<keyword evidence="1" id="KW-1133">Transmembrane helix</keyword>
<dbReference type="AlphaFoldDB" id="A0A918TM52"/>
<feature type="transmembrane region" description="Helical" evidence="1">
    <location>
        <begin position="201"/>
        <end position="220"/>
    </location>
</feature>
<protein>
    <recommendedName>
        <fullName evidence="5">TPM domain-containing protein</fullName>
    </recommendedName>
</protein>
<accession>A0A918TM52</accession>
<gene>
    <name evidence="3" type="ORF">GCM10007100_20550</name>
</gene>
<dbReference type="RefSeq" id="WP_189569862.1">
    <property type="nucleotide sequence ID" value="NZ_BMXI01000008.1"/>
</dbReference>
<name>A0A918TM52_9BACT</name>
<evidence type="ECO:0000256" key="2">
    <source>
        <dbReference type="SAM" id="SignalP"/>
    </source>
</evidence>